<sequence length="249" mass="27289">MNRNLATATAQRRSNGAEWIGGEPSVLVFDVNETLIDFESMNPLFEKIFGDKRVMREWLGHLIMYSMTVTLSGLYEGYFTLGQGLLKMVGDIHGVRVSDADIEEIRQAMLTMPAHPDVEEGLSRMKDAGFRLVTLTNSPSNPGGQSPLEHAGLAHFFERQFTIETVRAYKPAQQVYHLVAQELDVPPSSCFMVAAHVWDTVGAQSAGYTAGLVTRPGNAPLPVASLPQPNLIAPDLPALAGQLIQVWRS</sequence>
<evidence type="ECO:0000313" key="4">
    <source>
        <dbReference type="Proteomes" id="UP001225356"/>
    </source>
</evidence>
<dbReference type="Gene3D" id="3.40.50.1000">
    <property type="entry name" value="HAD superfamily/HAD-like"/>
    <property type="match status" value="1"/>
</dbReference>
<dbReference type="NCBIfam" id="TIGR01493">
    <property type="entry name" value="HAD-SF-IA-v2"/>
    <property type="match status" value="1"/>
</dbReference>
<keyword evidence="2 3" id="KW-0378">Hydrolase</keyword>
<dbReference type="InterPro" id="IPR051540">
    <property type="entry name" value="S-2-haloacid_dehalogenase"/>
</dbReference>
<dbReference type="CDD" id="cd02588">
    <property type="entry name" value="HAD_L2-DEX"/>
    <property type="match status" value="1"/>
</dbReference>
<accession>A0ABT9QA73</accession>
<dbReference type="EMBL" id="JAUSQU010000001">
    <property type="protein sequence ID" value="MDP9843547.1"/>
    <property type="molecule type" value="Genomic_DNA"/>
</dbReference>
<keyword evidence="4" id="KW-1185">Reference proteome</keyword>
<comment type="caution">
    <text evidence="3">The sequence shown here is derived from an EMBL/GenBank/DDBJ whole genome shotgun (WGS) entry which is preliminary data.</text>
</comment>
<protein>
    <submittedName>
        <fullName evidence="3">2-haloacid dehalogenase</fullName>
        <ecNumber evidence="3">3.8.1.2</ecNumber>
    </submittedName>
</protein>
<dbReference type="InterPro" id="IPR006328">
    <property type="entry name" value="2-HAD"/>
</dbReference>
<dbReference type="Proteomes" id="UP001225356">
    <property type="component" value="Unassembled WGS sequence"/>
</dbReference>
<dbReference type="InterPro" id="IPR036412">
    <property type="entry name" value="HAD-like_sf"/>
</dbReference>
<dbReference type="PRINTS" id="PR00413">
    <property type="entry name" value="HADHALOGNASE"/>
</dbReference>
<comment type="similarity">
    <text evidence="1">Belongs to the HAD-like hydrolase superfamily. S-2-haloalkanoic acid dehalogenase family.</text>
</comment>
<name>A0ABT9QA73_9ACTN</name>
<dbReference type="NCBIfam" id="TIGR01428">
    <property type="entry name" value="HAD_type_II"/>
    <property type="match status" value="1"/>
</dbReference>
<dbReference type="Pfam" id="PF00702">
    <property type="entry name" value="Hydrolase"/>
    <property type="match status" value="1"/>
</dbReference>
<dbReference type="InterPro" id="IPR006439">
    <property type="entry name" value="HAD-SF_hydro_IA"/>
</dbReference>
<dbReference type="InterPro" id="IPR023198">
    <property type="entry name" value="PGP-like_dom2"/>
</dbReference>
<dbReference type="RefSeq" id="WP_307557799.1">
    <property type="nucleotide sequence ID" value="NZ_JAUSQU010000001.1"/>
</dbReference>
<proteinExistence type="inferred from homology"/>
<dbReference type="Gene3D" id="1.10.150.240">
    <property type="entry name" value="Putative phosphatase, domain 2"/>
    <property type="match status" value="1"/>
</dbReference>
<gene>
    <name evidence="3" type="ORF">J2853_002758</name>
</gene>
<reference evidence="3 4" key="1">
    <citation type="submission" date="2023-07" db="EMBL/GenBank/DDBJ databases">
        <title>Sequencing the genomes of 1000 actinobacteria strains.</title>
        <authorList>
            <person name="Klenk H.-P."/>
        </authorList>
    </citation>
    <scope>NUCLEOTIDE SEQUENCE [LARGE SCALE GENOMIC DNA]</scope>
    <source>
        <strain evidence="3 4">DSM 46740</strain>
    </source>
</reference>
<dbReference type="PANTHER" id="PTHR43316:SF3">
    <property type="entry name" value="HALOACID DEHALOGENASE, TYPE II (AFU_ORTHOLOGUE AFUA_2G07750)-RELATED"/>
    <property type="match status" value="1"/>
</dbReference>
<dbReference type="GO" id="GO:0018784">
    <property type="term" value="F:(S)-2-haloacid dehalogenase activity"/>
    <property type="evidence" value="ECO:0007669"/>
    <property type="project" value="UniProtKB-EC"/>
</dbReference>
<organism evidence="3 4">
    <name type="scientific">Streptosporangium lutulentum</name>
    <dbReference type="NCBI Taxonomy" id="1461250"/>
    <lineage>
        <taxon>Bacteria</taxon>
        <taxon>Bacillati</taxon>
        <taxon>Actinomycetota</taxon>
        <taxon>Actinomycetes</taxon>
        <taxon>Streptosporangiales</taxon>
        <taxon>Streptosporangiaceae</taxon>
        <taxon>Streptosporangium</taxon>
    </lineage>
</organism>
<evidence type="ECO:0000256" key="1">
    <source>
        <dbReference type="ARBA" id="ARBA00008106"/>
    </source>
</evidence>
<dbReference type="InterPro" id="IPR023214">
    <property type="entry name" value="HAD_sf"/>
</dbReference>
<evidence type="ECO:0000313" key="3">
    <source>
        <dbReference type="EMBL" id="MDP9843547.1"/>
    </source>
</evidence>
<evidence type="ECO:0000256" key="2">
    <source>
        <dbReference type="ARBA" id="ARBA00022801"/>
    </source>
</evidence>
<dbReference type="PANTHER" id="PTHR43316">
    <property type="entry name" value="HYDROLASE, HALOACID DELAHOGENASE-RELATED"/>
    <property type="match status" value="1"/>
</dbReference>
<dbReference type="SFLD" id="SFLDG01129">
    <property type="entry name" value="C1.5:_HAD__Beta-PGM__Phosphata"/>
    <property type="match status" value="1"/>
</dbReference>
<dbReference type="EC" id="3.8.1.2" evidence="3"/>
<dbReference type="SUPFAM" id="SSF56784">
    <property type="entry name" value="HAD-like"/>
    <property type="match status" value="1"/>
</dbReference>
<dbReference type="SFLD" id="SFLDS00003">
    <property type="entry name" value="Haloacid_Dehalogenase"/>
    <property type="match status" value="1"/>
</dbReference>